<dbReference type="Proteomes" id="UP000008144">
    <property type="component" value="Unassembled WGS sequence"/>
</dbReference>
<evidence type="ECO:0000313" key="1">
    <source>
        <dbReference type="Ensembl" id="ENSCINP00000030154.1"/>
    </source>
</evidence>
<reference evidence="1" key="2">
    <citation type="submission" date="2025-08" db="UniProtKB">
        <authorList>
            <consortium name="Ensembl"/>
        </authorList>
    </citation>
    <scope>IDENTIFICATION</scope>
</reference>
<organism evidence="1 2">
    <name type="scientific">Ciona intestinalis</name>
    <name type="common">Transparent sea squirt</name>
    <name type="synonym">Ascidia intestinalis</name>
    <dbReference type="NCBI Taxonomy" id="7719"/>
    <lineage>
        <taxon>Eukaryota</taxon>
        <taxon>Metazoa</taxon>
        <taxon>Chordata</taxon>
        <taxon>Tunicata</taxon>
        <taxon>Ascidiacea</taxon>
        <taxon>Phlebobranchia</taxon>
        <taxon>Cionidae</taxon>
        <taxon>Ciona</taxon>
    </lineage>
</organism>
<proteinExistence type="predicted"/>
<name>H2XKH2_CIOIN</name>
<dbReference type="HOGENOM" id="CLU_3086496_0_0_1"/>
<sequence>MISLSLYDFQDIYVVSHNNQNTSTTLRYFAFHDVNNIGSACHCDVIYATKSK</sequence>
<keyword evidence="2" id="KW-1185">Reference proteome</keyword>
<protein>
    <submittedName>
        <fullName evidence="1">Uncharacterized protein</fullName>
    </submittedName>
</protein>
<dbReference type="InParanoid" id="H2XKH2"/>
<reference evidence="2" key="1">
    <citation type="journal article" date="2002" name="Science">
        <title>The draft genome of Ciona intestinalis: insights into chordate and vertebrate origins.</title>
        <authorList>
            <person name="Dehal P."/>
            <person name="Satou Y."/>
            <person name="Campbell R.K."/>
            <person name="Chapman J."/>
            <person name="Degnan B."/>
            <person name="De Tomaso A."/>
            <person name="Davidson B."/>
            <person name="Di Gregorio A."/>
            <person name="Gelpke M."/>
            <person name="Goodstein D.M."/>
            <person name="Harafuji N."/>
            <person name="Hastings K.E."/>
            <person name="Ho I."/>
            <person name="Hotta K."/>
            <person name="Huang W."/>
            <person name="Kawashima T."/>
            <person name="Lemaire P."/>
            <person name="Martinez D."/>
            <person name="Meinertzhagen I.A."/>
            <person name="Necula S."/>
            <person name="Nonaka M."/>
            <person name="Putnam N."/>
            <person name="Rash S."/>
            <person name="Saiga H."/>
            <person name="Satake M."/>
            <person name="Terry A."/>
            <person name="Yamada L."/>
            <person name="Wang H.G."/>
            <person name="Awazu S."/>
            <person name="Azumi K."/>
            <person name="Boore J."/>
            <person name="Branno M."/>
            <person name="Chin-Bow S."/>
            <person name="DeSantis R."/>
            <person name="Doyle S."/>
            <person name="Francino P."/>
            <person name="Keys D.N."/>
            <person name="Haga S."/>
            <person name="Hayashi H."/>
            <person name="Hino K."/>
            <person name="Imai K.S."/>
            <person name="Inaba K."/>
            <person name="Kano S."/>
            <person name="Kobayashi K."/>
            <person name="Kobayashi M."/>
            <person name="Lee B.I."/>
            <person name="Makabe K.W."/>
            <person name="Manohar C."/>
            <person name="Matassi G."/>
            <person name="Medina M."/>
            <person name="Mochizuki Y."/>
            <person name="Mount S."/>
            <person name="Morishita T."/>
            <person name="Miura S."/>
            <person name="Nakayama A."/>
            <person name="Nishizaka S."/>
            <person name="Nomoto H."/>
            <person name="Ohta F."/>
            <person name="Oishi K."/>
            <person name="Rigoutsos I."/>
            <person name="Sano M."/>
            <person name="Sasaki A."/>
            <person name="Sasakura Y."/>
            <person name="Shoguchi E."/>
            <person name="Shin-i T."/>
            <person name="Spagnuolo A."/>
            <person name="Stainier D."/>
            <person name="Suzuki M.M."/>
            <person name="Tassy O."/>
            <person name="Takatori N."/>
            <person name="Tokuoka M."/>
            <person name="Yagi K."/>
            <person name="Yoshizaki F."/>
            <person name="Wada S."/>
            <person name="Zhang C."/>
            <person name="Hyatt P.D."/>
            <person name="Larimer F."/>
            <person name="Detter C."/>
            <person name="Doggett N."/>
            <person name="Glavina T."/>
            <person name="Hawkins T."/>
            <person name="Richardson P."/>
            <person name="Lucas S."/>
            <person name="Kohara Y."/>
            <person name="Levine M."/>
            <person name="Satoh N."/>
            <person name="Rokhsar D.S."/>
        </authorList>
    </citation>
    <scope>NUCLEOTIDE SEQUENCE [LARGE SCALE GENOMIC DNA]</scope>
</reference>
<accession>H2XKH2</accession>
<reference evidence="1" key="3">
    <citation type="submission" date="2025-09" db="UniProtKB">
        <authorList>
            <consortium name="Ensembl"/>
        </authorList>
    </citation>
    <scope>IDENTIFICATION</scope>
</reference>
<dbReference type="AlphaFoldDB" id="H2XKH2"/>
<evidence type="ECO:0000313" key="2">
    <source>
        <dbReference type="Proteomes" id="UP000008144"/>
    </source>
</evidence>
<dbReference type="Ensembl" id="ENSCINT00000031575.1">
    <property type="protein sequence ID" value="ENSCINP00000030154.1"/>
    <property type="gene ID" value="ENSCING00000024814.1"/>
</dbReference>